<sequence>MTRICEELIQDLTSTANLHAERNLLQHSFQMAQQTAADQQLRSQAAAMAVSRVAAEHESLQAELASVRSSLHQLRRASMEVQASRMRCSKDAAELKQAASFQELTCRQDLARLEAYLHDVSVQNIGRKSAVLAKNAEAFKLTSYTHDCADRRARAEDQLKQTLHERMLRDKTIMAKVNEIVQKLERTRALRHVQERSRRSQVDELLQRLYDMAMAPTLLSENPFIEKAFAPT</sequence>
<accession>A0A812I787</accession>
<dbReference type="EMBL" id="CAJNDS010000202">
    <property type="protein sequence ID" value="CAE7027059.1"/>
    <property type="molecule type" value="Genomic_DNA"/>
</dbReference>
<keyword evidence="2" id="KW-1185">Reference proteome</keyword>
<reference evidence="1" key="1">
    <citation type="submission" date="2021-02" db="EMBL/GenBank/DDBJ databases">
        <authorList>
            <person name="Dougan E. K."/>
            <person name="Rhodes N."/>
            <person name="Thang M."/>
            <person name="Chan C."/>
        </authorList>
    </citation>
    <scope>NUCLEOTIDE SEQUENCE</scope>
</reference>
<proteinExistence type="predicted"/>
<protein>
    <submittedName>
        <fullName evidence="1">Uncharacterized protein</fullName>
    </submittedName>
</protein>
<evidence type="ECO:0000313" key="1">
    <source>
        <dbReference type="EMBL" id="CAE7027059.1"/>
    </source>
</evidence>
<dbReference type="Proteomes" id="UP000604046">
    <property type="component" value="Unassembled WGS sequence"/>
</dbReference>
<name>A0A812I787_9DINO</name>
<organism evidence="1 2">
    <name type="scientific">Symbiodinium natans</name>
    <dbReference type="NCBI Taxonomy" id="878477"/>
    <lineage>
        <taxon>Eukaryota</taxon>
        <taxon>Sar</taxon>
        <taxon>Alveolata</taxon>
        <taxon>Dinophyceae</taxon>
        <taxon>Suessiales</taxon>
        <taxon>Symbiodiniaceae</taxon>
        <taxon>Symbiodinium</taxon>
    </lineage>
</organism>
<dbReference type="AlphaFoldDB" id="A0A812I787"/>
<evidence type="ECO:0000313" key="2">
    <source>
        <dbReference type="Proteomes" id="UP000604046"/>
    </source>
</evidence>
<comment type="caution">
    <text evidence="1">The sequence shown here is derived from an EMBL/GenBank/DDBJ whole genome shotgun (WGS) entry which is preliminary data.</text>
</comment>
<gene>
    <name evidence="1" type="ORF">SNAT2548_LOCUS3305</name>
</gene>